<evidence type="ECO:0000313" key="3">
    <source>
        <dbReference type="EMBL" id="WNG51547.1"/>
    </source>
</evidence>
<sequence>MNSNAPQTQAPSSPGPVRGPRASDGGPPRAMTSVPSGRGAGAGSESVAAVLKLASALCALAAVGLFVRPLVLGELSTAPQMLTLTPTFSEPVESESSGESSAPEEEAPVERTPAPQAPSRNSVTRESRAAFEGAILVVESEPAGANVRVDGKDQGETPVSVGLECLPGKPVIIDISLRGYEKAKHTTLCPHDALVKVTASLRKGSRSSGKK</sequence>
<dbReference type="Pfam" id="PF08308">
    <property type="entry name" value="PEGA"/>
    <property type="match status" value="1"/>
</dbReference>
<evidence type="ECO:0000256" key="1">
    <source>
        <dbReference type="SAM" id="MobiDB-lite"/>
    </source>
</evidence>
<dbReference type="EMBL" id="CP043494">
    <property type="protein sequence ID" value="WNG51547.1"/>
    <property type="molecule type" value="Genomic_DNA"/>
</dbReference>
<evidence type="ECO:0000313" key="4">
    <source>
        <dbReference type="Proteomes" id="UP001611383"/>
    </source>
</evidence>
<dbReference type="InterPro" id="IPR013229">
    <property type="entry name" value="PEGA"/>
</dbReference>
<feature type="compositionally biased region" description="Low complexity" evidence="1">
    <location>
        <begin position="89"/>
        <end position="101"/>
    </location>
</feature>
<feature type="region of interest" description="Disordered" evidence="1">
    <location>
        <begin position="89"/>
        <end position="125"/>
    </location>
</feature>
<feature type="compositionally biased region" description="Polar residues" evidence="1">
    <location>
        <begin position="1"/>
        <end position="12"/>
    </location>
</feature>
<reference evidence="3 4" key="1">
    <citation type="submission" date="2019-08" db="EMBL/GenBank/DDBJ databases">
        <title>Archangium and Cystobacter genomes.</title>
        <authorList>
            <person name="Chen I.-C.K."/>
            <person name="Wielgoss S."/>
        </authorList>
    </citation>
    <scope>NUCLEOTIDE SEQUENCE [LARGE SCALE GENOMIC DNA]</scope>
    <source>
        <strain evidence="3 4">Cbm 6</strain>
    </source>
</reference>
<feature type="domain" description="PEGA" evidence="2">
    <location>
        <begin position="135"/>
        <end position="203"/>
    </location>
</feature>
<protein>
    <submittedName>
        <fullName evidence="3">PEGA domain-containing protein</fullName>
    </submittedName>
</protein>
<gene>
    <name evidence="3" type="ORF">F0U60_51005</name>
</gene>
<organism evidence="3 4">
    <name type="scientific">Archangium minus</name>
    <dbReference type="NCBI Taxonomy" id="83450"/>
    <lineage>
        <taxon>Bacteria</taxon>
        <taxon>Pseudomonadati</taxon>
        <taxon>Myxococcota</taxon>
        <taxon>Myxococcia</taxon>
        <taxon>Myxococcales</taxon>
        <taxon>Cystobacterineae</taxon>
        <taxon>Archangiaceae</taxon>
        <taxon>Archangium</taxon>
    </lineage>
</organism>
<dbReference type="Proteomes" id="UP001611383">
    <property type="component" value="Chromosome"/>
</dbReference>
<name>A0ABY9X823_9BACT</name>
<evidence type="ECO:0000259" key="2">
    <source>
        <dbReference type="Pfam" id="PF08308"/>
    </source>
</evidence>
<feature type="region of interest" description="Disordered" evidence="1">
    <location>
        <begin position="1"/>
        <end position="45"/>
    </location>
</feature>
<accession>A0ABY9X823</accession>
<proteinExistence type="predicted"/>
<keyword evidence="4" id="KW-1185">Reference proteome</keyword>